<comment type="caution">
    <text evidence="1">The sequence shown here is derived from an EMBL/GenBank/DDBJ whole genome shotgun (WGS) entry which is preliminary data.</text>
</comment>
<gene>
    <name evidence="1" type="ORF">EWV75_04305</name>
</gene>
<protein>
    <submittedName>
        <fullName evidence="1">DUF433 domain-containing protein</fullName>
    </submittedName>
</protein>
<dbReference type="InterPro" id="IPR009057">
    <property type="entry name" value="Homeodomain-like_sf"/>
</dbReference>
<evidence type="ECO:0000313" key="2">
    <source>
        <dbReference type="Proteomes" id="UP000320523"/>
    </source>
</evidence>
<organism evidence="1 2">
    <name type="scientific">Microcystis wesenbergii Mw_QC_S_20081001_S30D</name>
    <dbReference type="NCBI Taxonomy" id="2486245"/>
    <lineage>
        <taxon>Bacteria</taxon>
        <taxon>Bacillati</taxon>
        <taxon>Cyanobacteriota</taxon>
        <taxon>Cyanophyceae</taxon>
        <taxon>Oscillatoriophycideae</taxon>
        <taxon>Chroococcales</taxon>
        <taxon>Microcystaceae</taxon>
        <taxon>Microcystis</taxon>
    </lineage>
</organism>
<sequence length="76" mass="8661">MKTIAGLDRITFDPKIMADQACIRGMRIPVSVIINLIANDLSTAEIIEDYPYLEPEDIQQALRYAAWLTQERVIQP</sequence>
<dbReference type="PANTHER" id="PTHR34849">
    <property type="entry name" value="SSL5025 PROTEIN"/>
    <property type="match status" value="1"/>
</dbReference>
<dbReference type="Proteomes" id="UP000320523">
    <property type="component" value="Unassembled WGS sequence"/>
</dbReference>
<evidence type="ECO:0000313" key="1">
    <source>
        <dbReference type="EMBL" id="TRU99826.1"/>
    </source>
</evidence>
<dbReference type="InterPro" id="IPR036388">
    <property type="entry name" value="WH-like_DNA-bd_sf"/>
</dbReference>
<dbReference type="Gene3D" id="1.10.10.10">
    <property type="entry name" value="Winged helix-like DNA-binding domain superfamily/Winged helix DNA-binding domain"/>
    <property type="match status" value="1"/>
</dbReference>
<dbReference type="PANTHER" id="PTHR34849:SF3">
    <property type="entry name" value="SSR2962 PROTEIN"/>
    <property type="match status" value="1"/>
</dbReference>
<dbReference type="AlphaFoldDB" id="A0A552JVN9"/>
<proteinExistence type="predicted"/>
<dbReference type="EMBL" id="SFAT01000046">
    <property type="protein sequence ID" value="TRU99826.1"/>
    <property type="molecule type" value="Genomic_DNA"/>
</dbReference>
<name>A0A552JVN9_9CHRO</name>
<dbReference type="Pfam" id="PF04255">
    <property type="entry name" value="DUF433"/>
    <property type="match status" value="1"/>
</dbReference>
<accession>A0A552JVN9</accession>
<dbReference type="SUPFAM" id="SSF46689">
    <property type="entry name" value="Homeodomain-like"/>
    <property type="match status" value="1"/>
</dbReference>
<dbReference type="InterPro" id="IPR007367">
    <property type="entry name" value="DUF433"/>
</dbReference>
<reference evidence="1 2" key="1">
    <citation type="submission" date="2019-01" db="EMBL/GenBank/DDBJ databases">
        <title>Coherence of Microcystis species and biogeography revealed through population genomics.</title>
        <authorList>
            <person name="Perez-Carrascal O.M."/>
            <person name="Terrat Y."/>
            <person name="Giani A."/>
            <person name="Fortin N."/>
            <person name="Tromas N."/>
            <person name="Shapiro B.J."/>
        </authorList>
    </citation>
    <scope>NUCLEOTIDE SEQUENCE [LARGE SCALE GENOMIC DNA]</scope>
    <source>
        <strain evidence="1">Mw_QC_S_20081001_S30D</strain>
    </source>
</reference>